<evidence type="ECO:0000256" key="2">
    <source>
        <dbReference type="ARBA" id="ARBA00004687"/>
    </source>
</evidence>
<evidence type="ECO:0000256" key="4">
    <source>
        <dbReference type="ARBA" id="ARBA00020410"/>
    </source>
</evidence>
<accession>A0A3N2PNC1</accession>
<keyword evidence="5 11" id="KW-0337">GPI-anchor biosynthesis</keyword>
<evidence type="ECO:0000256" key="7">
    <source>
        <dbReference type="ARBA" id="ARBA00022824"/>
    </source>
</evidence>
<comment type="pathway">
    <text evidence="2 11">Glycolipid biosynthesis; glycosylphosphatidylinositol-anchor biosynthesis.</text>
</comment>
<evidence type="ECO:0000256" key="10">
    <source>
        <dbReference type="ARBA" id="ARBA00023180"/>
    </source>
</evidence>
<evidence type="ECO:0000256" key="9">
    <source>
        <dbReference type="ARBA" id="ARBA00023136"/>
    </source>
</evidence>
<dbReference type="PANTHER" id="PTHR28533:SF1">
    <property type="entry name" value="PROTEIN PBN1"/>
    <property type="match status" value="1"/>
</dbReference>
<comment type="subcellular location">
    <subcellularLocation>
        <location evidence="11">Endoplasmic reticulum membrane</location>
        <topology evidence="11">Single-pass membrane protein</topology>
    </subcellularLocation>
    <subcellularLocation>
        <location evidence="1">Endoplasmic reticulum membrane</location>
        <topology evidence="1">Single-pass type III membrane protein</topology>
    </subcellularLocation>
</comment>
<dbReference type="UniPathway" id="UPA00196"/>
<dbReference type="EMBL" id="ML119060">
    <property type="protein sequence ID" value="ROT35920.1"/>
    <property type="molecule type" value="Genomic_DNA"/>
</dbReference>
<dbReference type="GeneID" id="39577784"/>
<proteinExistence type="inferred from homology"/>
<feature type="transmembrane region" description="Helical" evidence="11">
    <location>
        <begin position="474"/>
        <end position="499"/>
    </location>
</feature>
<dbReference type="OrthoDB" id="5546453at2759"/>
<organism evidence="12 13">
    <name type="scientific">Sodiomyces alkalinus (strain CBS 110278 / VKM F-3762 / F11)</name>
    <name type="common">Alkaliphilic filamentous fungus</name>
    <dbReference type="NCBI Taxonomy" id="1314773"/>
    <lineage>
        <taxon>Eukaryota</taxon>
        <taxon>Fungi</taxon>
        <taxon>Dikarya</taxon>
        <taxon>Ascomycota</taxon>
        <taxon>Pezizomycotina</taxon>
        <taxon>Sordariomycetes</taxon>
        <taxon>Hypocreomycetidae</taxon>
        <taxon>Glomerellales</taxon>
        <taxon>Plectosphaerellaceae</taxon>
        <taxon>Sodiomyces</taxon>
    </lineage>
</organism>
<evidence type="ECO:0000256" key="11">
    <source>
        <dbReference type="RuleBase" id="RU366056"/>
    </source>
</evidence>
<dbReference type="GO" id="GO:0006506">
    <property type="term" value="P:GPI anchor biosynthetic process"/>
    <property type="evidence" value="ECO:0007669"/>
    <property type="project" value="UniProtKB-UniPathway"/>
</dbReference>
<keyword evidence="6 11" id="KW-0812">Transmembrane</keyword>
<dbReference type="SMART" id="SM00780">
    <property type="entry name" value="PIG-X"/>
    <property type="match status" value="1"/>
</dbReference>
<evidence type="ECO:0000256" key="3">
    <source>
        <dbReference type="ARBA" id="ARBA00010345"/>
    </source>
</evidence>
<dbReference type="PANTHER" id="PTHR28533">
    <property type="entry name" value="PROTEIN PBN1"/>
    <property type="match status" value="1"/>
</dbReference>
<comment type="similarity">
    <text evidence="3 11">Belongs to the PIGX family.</text>
</comment>
<evidence type="ECO:0000256" key="1">
    <source>
        <dbReference type="ARBA" id="ARBA00004643"/>
    </source>
</evidence>
<dbReference type="Proteomes" id="UP000272025">
    <property type="component" value="Unassembled WGS sequence"/>
</dbReference>
<dbReference type="GO" id="GO:0005789">
    <property type="term" value="C:endoplasmic reticulum membrane"/>
    <property type="evidence" value="ECO:0007669"/>
    <property type="project" value="UniProtKB-SubCell"/>
</dbReference>
<evidence type="ECO:0000256" key="6">
    <source>
        <dbReference type="ARBA" id="ARBA00022692"/>
    </source>
</evidence>
<evidence type="ECO:0000256" key="5">
    <source>
        <dbReference type="ARBA" id="ARBA00022502"/>
    </source>
</evidence>
<keyword evidence="7 11" id="KW-0256">Endoplasmic reticulum</keyword>
<dbReference type="InterPro" id="IPR013233">
    <property type="entry name" value="PIG-X/PBN1"/>
</dbReference>
<dbReference type="GO" id="GO:0000030">
    <property type="term" value="F:mannosyltransferase activity"/>
    <property type="evidence" value="ECO:0007669"/>
    <property type="project" value="TreeGrafter"/>
</dbReference>
<keyword evidence="10" id="KW-0325">Glycoprotein</keyword>
<dbReference type="GO" id="GO:1990529">
    <property type="term" value="C:glycosylphosphatidylinositol-mannosyltransferase I complex"/>
    <property type="evidence" value="ECO:0007669"/>
    <property type="project" value="TreeGrafter"/>
</dbReference>
<dbReference type="InterPro" id="IPR042322">
    <property type="entry name" value="Pbn1"/>
</dbReference>
<protein>
    <recommendedName>
        <fullName evidence="4 11">Protein PBN1</fullName>
    </recommendedName>
</protein>
<dbReference type="AlphaFoldDB" id="A0A3N2PNC1"/>
<dbReference type="STRING" id="1314773.A0A3N2PNC1"/>
<keyword evidence="8 11" id="KW-1133">Transmembrane helix</keyword>
<dbReference type="RefSeq" id="XP_028463726.1">
    <property type="nucleotide sequence ID" value="XM_028609306.1"/>
</dbReference>
<evidence type="ECO:0000256" key="8">
    <source>
        <dbReference type="ARBA" id="ARBA00022989"/>
    </source>
</evidence>
<gene>
    <name evidence="12" type="ORF">SODALDRAFT_316164</name>
</gene>
<evidence type="ECO:0000313" key="13">
    <source>
        <dbReference type="Proteomes" id="UP000272025"/>
    </source>
</evidence>
<reference evidence="12 13" key="1">
    <citation type="journal article" date="2018" name="Mol. Ecol.">
        <title>The obligate alkalophilic soda-lake fungus Sodiomyces alkalinus has shifted to a protein diet.</title>
        <authorList>
            <person name="Grum-Grzhimaylo A.A."/>
            <person name="Falkoski D.L."/>
            <person name="van den Heuvel J."/>
            <person name="Valero-Jimenez C.A."/>
            <person name="Min B."/>
            <person name="Choi I.G."/>
            <person name="Lipzen A."/>
            <person name="Daum C.G."/>
            <person name="Aanen D.K."/>
            <person name="Tsang A."/>
            <person name="Henrissat B."/>
            <person name="Bilanenko E.N."/>
            <person name="de Vries R.P."/>
            <person name="van Kan J.A.L."/>
            <person name="Grigoriev I.V."/>
            <person name="Debets A.J.M."/>
        </authorList>
    </citation>
    <scope>NUCLEOTIDE SEQUENCE [LARGE SCALE GENOMIC DNA]</scope>
    <source>
        <strain evidence="12 13">F11</strain>
    </source>
</reference>
<name>A0A3N2PNC1_SODAK</name>
<evidence type="ECO:0000313" key="12">
    <source>
        <dbReference type="EMBL" id="ROT35920.1"/>
    </source>
</evidence>
<keyword evidence="9 11" id="KW-0472">Membrane</keyword>
<keyword evidence="13" id="KW-1185">Reference proteome</keyword>
<dbReference type="Pfam" id="PF08320">
    <property type="entry name" value="PIG-X"/>
    <property type="match status" value="1"/>
</dbReference>
<sequence>MRQRITFIHKPEQGIDVQELQIAGYSLGGPEFLAAREDRITLALDELPAELSDVLQSCHELHVRWVSPLAYETVAPLLSRLSPGFHLFYTPGKTRGEVEDGPDTAMLCQALSKSFGIQICSSSRAFARLPNDRFSHSAALYFYEPRENLNSLVDYLSTRICATLGGHGDSAVSHCRERAERLRDAASLDISYDTISHALKVTAQWPKKRQSVSVSSLPGHRTEVGILGEDPSVRTEAEEVGISGALTVLGDQKTPSPVMFAVPSRHRVSGASFSSAFVSPTGLHPTLRLRISSGQRPREDASCALHAYFTLPKSIFPDRYQLSDELFLRSKNLTALRYASSPIDLEAPAYATETWGSSILLELTPPTSGEKEDEASGPWTAEVPLHLRYLAPNSDGYAEVEAPYPAVFWACPAEEGTKFPNNPFDRVHLGYDALFGPRTAFWHVEPRAEDAGGSGGRLMSPIRVPVLDEDDASWVRAGTAAAVVVGFAWVLWTLVAAYMKSGYGREKESREAKKKQ</sequence>
<comment type="function">
    <text evidence="11">Required for proper folding and/or the stability of a subset of proteins in the endoplasmic reticulum. Component of glycosylphosphatidylinositol-mannosyltransferase 1 which transfers the first of the 4 mannoses in the GPI-anchor precursors during GPI-anchor biosynthesis. Probably acts by stabilizing the mannosyltransferase GPI14.</text>
</comment>